<gene>
    <name evidence="1" type="primary">g99</name>
    <name evidence="1" type="ORF">NpPPO83_00000099</name>
</gene>
<proteinExistence type="predicted"/>
<accession>A0ACB5RYR5</accession>
<sequence length="445" mass="50999">MATPSMSSGWHILDKHFGPYHKHWEQYLNSHHTFIDASVEWLRLHDRYYLFRQLNFHREHRQHEQQFSVHNGHHLYRYFDSDDEHSYEWNDTYGLVVIGDCVCASLPDEGEPDAEDTTETKKRSIAGRIEYEVQETTSPNPSIVHGLAKRATDKTRIKKFGTCEIGGKEIKYPGWPGNNELQNKRNLITDQNPGGKIQQDQWWYRVKVGSCGEVSQLYHDPNFLPKPQVNEVNADHVFEKAIPRQFLDSLFTSNNPDQCSTFNGLFVDQTDANFPDDYKPKQGDPNTAKQIRLQSLFNRVPNNLNYNFVGLDKAVNGLKGTFFNPKLDGIEQPQAGGEGGQVDKNLNLWNRMGMVIDFLKMDVVQRVFVTGQSEVYAAFVRFDELWGSCQDPINFAENYRKYIQGLLSDNIASIQQHASKVSNSLVQYATTTDSDGNLNSYGKAM</sequence>
<comment type="caution">
    <text evidence="1">The sequence shown here is derived from an EMBL/GenBank/DDBJ whole genome shotgun (WGS) entry which is preliminary data.</text>
</comment>
<name>A0ACB5RYR5_9PEZI</name>
<reference evidence="1" key="1">
    <citation type="submission" date="2024-09" db="EMBL/GenBank/DDBJ databases">
        <title>Draft Genome Sequences of Neofusicoccum parvum.</title>
        <authorList>
            <person name="Ashida A."/>
            <person name="Camagna M."/>
            <person name="Tanaka A."/>
            <person name="Takemoto D."/>
        </authorList>
    </citation>
    <scope>NUCLEOTIDE SEQUENCE</scope>
    <source>
        <strain evidence="1">PPO83</strain>
    </source>
</reference>
<dbReference type="Proteomes" id="UP001165186">
    <property type="component" value="Unassembled WGS sequence"/>
</dbReference>
<organism evidence="1 2">
    <name type="scientific">Neofusicoccum parvum</name>
    <dbReference type="NCBI Taxonomy" id="310453"/>
    <lineage>
        <taxon>Eukaryota</taxon>
        <taxon>Fungi</taxon>
        <taxon>Dikarya</taxon>
        <taxon>Ascomycota</taxon>
        <taxon>Pezizomycotina</taxon>
        <taxon>Dothideomycetes</taxon>
        <taxon>Dothideomycetes incertae sedis</taxon>
        <taxon>Botryosphaeriales</taxon>
        <taxon>Botryosphaeriaceae</taxon>
        <taxon>Neofusicoccum</taxon>
    </lineage>
</organism>
<evidence type="ECO:0000313" key="1">
    <source>
        <dbReference type="EMBL" id="GME25602.1"/>
    </source>
</evidence>
<evidence type="ECO:0000313" key="2">
    <source>
        <dbReference type="Proteomes" id="UP001165186"/>
    </source>
</evidence>
<dbReference type="EMBL" id="BSXG01000021">
    <property type="protein sequence ID" value="GME25602.1"/>
    <property type="molecule type" value="Genomic_DNA"/>
</dbReference>
<keyword evidence="2" id="KW-1185">Reference proteome</keyword>
<protein>
    <submittedName>
        <fullName evidence="1">Uncharacterized protein</fullName>
    </submittedName>
</protein>